<evidence type="ECO:0000259" key="8">
    <source>
        <dbReference type="PROSITE" id="PS50048"/>
    </source>
</evidence>
<dbReference type="GO" id="GO:0000981">
    <property type="term" value="F:DNA-binding transcription factor activity, RNA polymerase II-specific"/>
    <property type="evidence" value="ECO:0007669"/>
    <property type="project" value="InterPro"/>
</dbReference>
<dbReference type="PANTHER" id="PTHR31845:SF37">
    <property type="entry name" value="TRANSCRIPTION FACTOR DOMAIN-CONTAINING PROTEIN"/>
    <property type="match status" value="1"/>
</dbReference>
<dbReference type="PROSITE" id="PS50048">
    <property type="entry name" value="ZN2_CY6_FUNGAL_2"/>
    <property type="match status" value="1"/>
</dbReference>
<organism evidence="9 10">
    <name type="scientific">Aspergillus japonicus CBS 114.51</name>
    <dbReference type="NCBI Taxonomy" id="1448312"/>
    <lineage>
        <taxon>Eukaryota</taxon>
        <taxon>Fungi</taxon>
        <taxon>Dikarya</taxon>
        <taxon>Ascomycota</taxon>
        <taxon>Pezizomycotina</taxon>
        <taxon>Eurotiomycetes</taxon>
        <taxon>Eurotiomycetidae</taxon>
        <taxon>Eurotiales</taxon>
        <taxon>Aspergillaceae</taxon>
        <taxon>Aspergillus</taxon>
        <taxon>Aspergillus subgen. Circumdati</taxon>
    </lineage>
</organism>
<dbReference type="Proteomes" id="UP000249497">
    <property type="component" value="Unassembled WGS sequence"/>
</dbReference>
<keyword evidence="2" id="KW-0862">Zinc</keyword>
<evidence type="ECO:0000256" key="7">
    <source>
        <dbReference type="SAM" id="MobiDB-lite"/>
    </source>
</evidence>
<feature type="domain" description="Zn(2)-C6 fungal-type" evidence="8">
    <location>
        <begin position="17"/>
        <end position="49"/>
    </location>
</feature>
<dbReference type="InterPro" id="IPR051089">
    <property type="entry name" value="prtT"/>
</dbReference>
<dbReference type="Gene3D" id="4.10.240.10">
    <property type="entry name" value="Zn(2)-C6 fungal-type DNA-binding domain"/>
    <property type="match status" value="1"/>
</dbReference>
<keyword evidence="3" id="KW-0805">Transcription regulation</keyword>
<proteinExistence type="predicted"/>
<name>A0A8T8X138_ASPJA</name>
<evidence type="ECO:0000256" key="5">
    <source>
        <dbReference type="ARBA" id="ARBA00023163"/>
    </source>
</evidence>
<dbReference type="GO" id="GO:0005634">
    <property type="term" value="C:nucleus"/>
    <property type="evidence" value="ECO:0007669"/>
    <property type="project" value="UniProtKB-SubCell"/>
</dbReference>
<evidence type="ECO:0000256" key="4">
    <source>
        <dbReference type="ARBA" id="ARBA00023125"/>
    </source>
</evidence>
<dbReference type="PANTHER" id="PTHR31845">
    <property type="entry name" value="FINGER DOMAIN PROTEIN, PUTATIVE-RELATED"/>
    <property type="match status" value="1"/>
</dbReference>
<evidence type="ECO:0000256" key="2">
    <source>
        <dbReference type="ARBA" id="ARBA00022833"/>
    </source>
</evidence>
<dbReference type="InterPro" id="IPR001138">
    <property type="entry name" value="Zn2Cys6_DnaBD"/>
</dbReference>
<keyword evidence="10" id="KW-1185">Reference proteome</keyword>
<dbReference type="CDD" id="cd12148">
    <property type="entry name" value="fungal_TF_MHR"/>
    <property type="match status" value="1"/>
</dbReference>
<dbReference type="AlphaFoldDB" id="A0A8T8X138"/>
<feature type="region of interest" description="Disordered" evidence="7">
    <location>
        <begin position="87"/>
        <end position="110"/>
    </location>
</feature>
<reference evidence="9 10" key="1">
    <citation type="submission" date="2018-02" db="EMBL/GenBank/DDBJ databases">
        <title>The genomes of Aspergillus section Nigri reveals drivers in fungal speciation.</title>
        <authorList>
            <consortium name="DOE Joint Genome Institute"/>
            <person name="Vesth T.C."/>
            <person name="Nybo J."/>
            <person name="Theobald S."/>
            <person name="Brandl J."/>
            <person name="Frisvad J.C."/>
            <person name="Nielsen K.F."/>
            <person name="Lyhne E.K."/>
            <person name="Kogle M.E."/>
            <person name="Kuo A."/>
            <person name="Riley R."/>
            <person name="Clum A."/>
            <person name="Nolan M."/>
            <person name="Lipzen A."/>
            <person name="Salamov A."/>
            <person name="Henrissat B."/>
            <person name="Wiebenga A."/>
            <person name="De vries R.P."/>
            <person name="Grigoriev I.V."/>
            <person name="Mortensen U.H."/>
            <person name="Andersen M.R."/>
            <person name="Baker S.E."/>
        </authorList>
    </citation>
    <scope>NUCLEOTIDE SEQUENCE [LARGE SCALE GENOMIC DNA]</scope>
    <source>
        <strain evidence="9 10">CBS 114.51</strain>
    </source>
</reference>
<dbReference type="PROSITE" id="PS00463">
    <property type="entry name" value="ZN2_CY6_FUNGAL_1"/>
    <property type="match status" value="1"/>
</dbReference>
<dbReference type="InterPro" id="IPR036864">
    <property type="entry name" value="Zn2-C6_fun-type_DNA-bd_sf"/>
</dbReference>
<dbReference type="EMBL" id="KZ824793">
    <property type="protein sequence ID" value="RAH81751.1"/>
    <property type="molecule type" value="Genomic_DNA"/>
</dbReference>
<evidence type="ECO:0000313" key="9">
    <source>
        <dbReference type="EMBL" id="RAH81751.1"/>
    </source>
</evidence>
<dbReference type="GeneID" id="37177332"/>
<evidence type="ECO:0000313" key="10">
    <source>
        <dbReference type="Proteomes" id="UP000249497"/>
    </source>
</evidence>
<keyword evidence="6" id="KW-0539">Nucleus</keyword>
<dbReference type="GO" id="GO:0008270">
    <property type="term" value="F:zinc ion binding"/>
    <property type="evidence" value="ECO:0007669"/>
    <property type="project" value="InterPro"/>
</dbReference>
<dbReference type="GO" id="GO:0000976">
    <property type="term" value="F:transcription cis-regulatory region binding"/>
    <property type="evidence" value="ECO:0007669"/>
    <property type="project" value="TreeGrafter"/>
</dbReference>
<protein>
    <recommendedName>
        <fullName evidence="8">Zn(2)-C6 fungal-type domain-containing protein</fullName>
    </recommendedName>
</protein>
<dbReference type="RefSeq" id="XP_025527645.1">
    <property type="nucleotide sequence ID" value="XM_025673640.1"/>
</dbReference>
<evidence type="ECO:0000256" key="6">
    <source>
        <dbReference type="ARBA" id="ARBA00023242"/>
    </source>
</evidence>
<evidence type="ECO:0000256" key="1">
    <source>
        <dbReference type="ARBA" id="ARBA00004123"/>
    </source>
</evidence>
<dbReference type="OrthoDB" id="5226580at2759"/>
<comment type="subcellular location">
    <subcellularLocation>
        <location evidence="1">Nucleus</location>
    </subcellularLocation>
</comment>
<sequence>MSDRTRTTRYANGSLRTCQNCARAKIRCIRSVPTGSCDRCERLRKTCQFQPGRRANAGPSLSESKDRRIDALEAKLDRLLAQSTSATVSEASIDDKSPTTTPTTPRPPPDVIDSGLLTLEAASLLLQDYQRTLMPYCPFVMVPSPATAATLRRDKPFLFLAILTAALYDNMPLQRTLELEVKRTIGRCMIFDGPVSFDMLQGLLVHLAWCQYHSRPRRFSQYLHLAISIITDLQLDRAPEDRFWRTRVDFNGELDREISWGREERRAVVGFFWFSSSISQILQKRSSFSFIPYLETSCELLASTAEYDSDQHLLQLIQLQRLSERIIVASGQHTSEPHDADALEQCYRDRRSELDLYLAQLPFPLTDSHLLMMQYHTVELYLCQVTLFDHKPSAQRPRHDSPFPIEALRMGLTAARTLLDFYISLPLRREVAFNNAGWVQLGFVVTLACKLAVAAADPHIHPHMADLTRALDLSTMLSRCILRIQALVTSQMDARGDRDVFYHYEKRLKRAQWWFESRSLSRSQQQRNEPLPVAGAGEASSPRNARIAEIPAEEEFQVGYAAVSGDGFDFQWPGLFPDPTFDDMFGDWMAQGSSGFDD</sequence>
<keyword evidence="4" id="KW-0238">DNA-binding</keyword>
<evidence type="ECO:0000256" key="3">
    <source>
        <dbReference type="ARBA" id="ARBA00023015"/>
    </source>
</evidence>
<dbReference type="GO" id="GO:0009893">
    <property type="term" value="P:positive regulation of metabolic process"/>
    <property type="evidence" value="ECO:0007669"/>
    <property type="project" value="UniProtKB-ARBA"/>
</dbReference>
<keyword evidence="5" id="KW-0804">Transcription</keyword>
<dbReference type="CDD" id="cd00067">
    <property type="entry name" value="GAL4"/>
    <property type="match status" value="1"/>
</dbReference>
<accession>A0A8T8X138</accession>
<gene>
    <name evidence="9" type="ORF">BO86DRAFT_399587</name>
</gene>
<dbReference type="SUPFAM" id="SSF57701">
    <property type="entry name" value="Zn2/Cys6 DNA-binding domain"/>
    <property type="match status" value="1"/>
</dbReference>